<evidence type="ECO:0000256" key="9">
    <source>
        <dbReference type="ARBA" id="ARBA00023170"/>
    </source>
</evidence>
<dbReference type="GO" id="GO:0000978">
    <property type="term" value="F:RNA polymerase II cis-regulatory region sequence-specific DNA binding"/>
    <property type="evidence" value="ECO:0007669"/>
    <property type="project" value="InterPro"/>
</dbReference>
<evidence type="ECO:0000313" key="16">
    <source>
        <dbReference type="Proteomes" id="UP000008068"/>
    </source>
</evidence>
<dbReference type="OrthoDB" id="5817395at2759"/>
<dbReference type="InterPro" id="IPR001628">
    <property type="entry name" value="Znf_hrmn_rcpt"/>
</dbReference>
<dbReference type="PRINTS" id="PR00398">
    <property type="entry name" value="STRDHORMONER"/>
</dbReference>
<dbReference type="HOGENOM" id="CLU_007368_3_3_1"/>
<dbReference type="FunCoup" id="G0MFN0">
    <property type="interactions" value="3"/>
</dbReference>
<evidence type="ECO:0000256" key="8">
    <source>
        <dbReference type="ARBA" id="ARBA00023163"/>
    </source>
</evidence>
<reference evidence="16" key="1">
    <citation type="submission" date="2011-07" db="EMBL/GenBank/DDBJ databases">
        <authorList>
            <consortium name="Caenorhabditis brenneri Sequencing and Analysis Consortium"/>
            <person name="Wilson R.K."/>
        </authorList>
    </citation>
    <scope>NUCLEOTIDE SEQUENCE [LARGE SCALE GENOMIC DNA]</scope>
    <source>
        <strain evidence="16">PB2801</strain>
    </source>
</reference>
<comment type="similarity">
    <text evidence="2 11">Belongs to the nuclear hormone receptor family.</text>
</comment>
<evidence type="ECO:0000256" key="4">
    <source>
        <dbReference type="ARBA" id="ARBA00022771"/>
    </source>
</evidence>
<dbReference type="PANTHER" id="PTHR47630:SF4">
    <property type="entry name" value="NUCLEAR HORMONE RECEPTOR FAMILY MEMBER NHR-62"/>
    <property type="match status" value="1"/>
</dbReference>
<dbReference type="SMART" id="SM00399">
    <property type="entry name" value="ZnF_C4"/>
    <property type="match status" value="1"/>
</dbReference>
<evidence type="ECO:0000256" key="10">
    <source>
        <dbReference type="ARBA" id="ARBA00023242"/>
    </source>
</evidence>
<dbReference type="Pfam" id="PF00104">
    <property type="entry name" value="Hormone_recep"/>
    <property type="match status" value="1"/>
</dbReference>
<dbReference type="Gene3D" id="3.30.50.10">
    <property type="entry name" value="Erythroid Transcription Factor GATA-1, subunit A"/>
    <property type="match status" value="1"/>
</dbReference>
<comment type="subcellular location">
    <subcellularLocation>
        <location evidence="1 11">Nucleus</location>
    </subcellularLocation>
</comment>
<dbReference type="PROSITE" id="PS51843">
    <property type="entry name" value="NR_LBD"/>
    <property type="match status" value="1"/>
</dbReference>
<dbReference type="CDD" id="cd06157">
    <property type="entry name" value="NR_LBD"/>
    <property type="match status" value="1"/>
</dbReference>
<dbReference type="GO" id="GO:0003700">
    <property type="term" value="F:DNA-binding transcription factor activity"/>
    <property type="evidence" value="ECO:0007669"/>
    <property type="project" value="InterPro"/>
</dbReference>
<dbReference type="CDD" id="cd06960">
    <property type="entry name" value="NR_DBD_HNF4A"/>
    <property type="match status" value="1"/>
</dbReference>
<protein>
    <submittedName>
        <fullName evidence="15">Uncharacterized protein</fullName>
    </submittedName>
</protein>
<feature type="region of interest" description="Disordered" evidence="12">
    <location>
        <begin position="442"/>
        <end position="461"/>
    </location>
</feature>
<dbReference type="InterPro" id="IPR035500">
    <property type="entry name" value="NHR-like_dom_sf"/>
</dbReference>
<dbReference type="PROSITE" id="PS00031">
    <property type="entry name" value="NUCLEAR_REC_DBD_1"/>
    <property type="match status" value="1"/>
</dbReference>
<keyword evidence="8 11" id="KW-0804">Transcription</keyword>
<sequence length="520" mass="58178">MFSTLSSSAIDDILRHAVHFSQGTAAIAPSPVSFISATTQQQGTSYPIFDTTSTSALHHYSLPVSMHTPSSTTGPATTGHGRGRRKNSTINLICVVCGDQAFGKHYGVNACNGCKGFFRRSVWNNRQYLCRFEGRCAIAKEHRNVCRACRLKQCFVAGMNPRAVQSEREQKGSPDQNQDVEEDDYKDLSSPDTCSVEIQTDVDDVKPMDQTVPPLPSMEAEMARFSEQLVEMHRAVCSYVDPVVKKEEPEIKMETEASSATKVVFMNAFFNPGMMSPRTPLVITGERIATVQDVMDEWRRNFVLFSDWLRALPEFNQLSVEDQIVLAKNRYGPFHWWLCANWTVTAGCEGVCYSNGAYFPKQIEAQCIPDVKGSSSRMYESLSLPIKELQLDETEVVLMLAVILFSDEVTELPDLSQAGKDHVRTVGNRFVRMLHHHVNSKDYGESLKEQPSMESGDEASNVTESQAAVRIAKMMILLSATTNLVYLTSDNIQLMEVLHVVPSQYLCHEVQLIHDSYETP</sequence>
<proteinExistence type="inferred from homology"/>
<name>G0MFN0_CAEBE</name>
<evidence type="ECO:0000256" key="2">
    <source>
        <dbReference type="ARBA" id="ARBA00005993"/>
    </source>
</evidence>
<evidence type="ECO:0000313" key="15">
    <source>
        <dbReference type="EMBL" id="EGT54114.1"/>
    </source>
</evidence>
<keyword evidence="3 11" id="KW-0479">Metal-binding</keyword>
<dbReference type="SUPFAM" id="SSF48508">
    <property type="entry name" value="Nuclear receptor ligand-binding domain"/>
    <property type="match status" value="1"/>
</dbReference>
<dbReference type="PANTHER" id="PTHR47630">
    <property type="entry name" value="NUCLEAR HORMONE RECEPTOR FAMILY-RELATED-RELATED"/>
    <property type="match status" value="1"/>
</dbReference>
<keyword evidence="10 11" id="KW-0539">Nucleus</keyword>
<dbReference type="Proteomes" id="UP000008068">
    <property type="component" value="Unassembled WGS sequence"/>
</dbReference>
<dbReference type="STRING" id="135651.G0MFN0"/>
<dbReference type="InterPro" id="IPR000536">
    <property type="entry name" value="Nucl_hrmn_rcpt_lig-bd"/>
</dbReference>
<keyword evidence="4 11" id="KW-0863">Zinc-finger</keyword>
<dbReference type="InterPro" id="IPR001723">
    <property type="entry name" value="Nuclear_hrmn_rcpt"/>
</dbReference>
<keyword evidence="16" id="KW-1185">Reference proteome</keyword>
<dbReference type="AlphaFoldDB" id="G0MFN0"/>
<dbReference type="SMART" id="SM00430">
    <property type="entry name" value="HOLI"/>
    <property type="match status" value="1"/>
</dbReference>
<evidence type="ECO:0000259" key="13">
    <source>
        <dbReference type="PROSITE" id="PS51030"/>
    </source>
</evidence>
<dbReference type="Gene3D" id="1.10.565.10">
    <property type="entry name" value="Retinoid X Receptor"/>
    <property type="match status" value="1"/>
</dbReference>
<gene>
    <name evidence="15" type="ORF">CAEBREN_05776</name>
</gene>
<organism evidence="16">
    <name type="scientific">Caenorhabditis brenneri</name>
    <name type="common">Nematode worm</name>
    <dbReference type="NCBI Taxonomy" id="135651"/>
    <lineage>
        <taxon>Eukaryota</taxon>
        <taxon>Metazoa</taxon>
        <taxon>Ecdysozoa</taxon>
        <taxon>Nematoda</taxon>
        <taxon>Chromadorea</taxon>
        <taxon>Rhabditida</taxon>
        <taxon>Rhabditina</taxon>
        <taxon>Rhabditomorpha</taxon>
        <taxon>Rhabditoidea</taxon>
        <taxon>Rhabditidae</taxon>
        <taxon>Peloderinae</taxon>
        <taxon>Caenorhabditis</taxon>
    </lineage>
</organism>
<dbReference type="eggNOG" id="KOG3575">
    <property type="taxonomic scope" value="Eukaryota"/>
</dbReference>
<feature type="region of interest" description="Disordered" evidence="12">
    <location>
        <begin position="163"/>
        <end position="192"/>
    </location>
</feature>
<keyword evidence="9 11" id="KW-0675">Receptor</keyword>
<evidence type="ECO:0000256" key="11">
    <source>
        <dbReference type="RuleBase" id="RU004334"/>
    </source>
</evidence>
<dbReference type="InterPro" id="IPR013088">
    <property type="entry name" value="Znf_NHR/GATA"/>
</dbReference>
<dbReference type="EMBL" id="GL379792">
    <property type="protein sequence ID" value="EGT54114.1"/>
    <property type="molecule type" value="Genomic_DNA"/>
</dbReference>
<feature type="domain" description="NR LBD" evidence="14">
    <location>
        <begin position="221"/>
        <end position="514"/>
    </location>
</feature>
<evidence type="ECO:0000256" key="6">
    <source>
        <dbReference type="ARBA" id="ARBA00023015"/>
    </source>
</evidence>
<dbReference type="InParanoid" id="G0MFN0"/>
<evidence type="ECO:0000256" key="1">
    <source>
        <dbReference type="ARBA" id="ARBA00004123"/>
    </source>
</evidence>
<accession>G0MFN0</accession>
<keyword evidence="7 11" id="KW-0238">DNA-binding</keyword>
<dbReference type="GO" id="GO:0008270">
    <property type="term" value="F:zinc ion binding"/>
    <property type="evidence" value="ECO:0007669"/>
    <property type="project" value="UniProtKB-KW"/>
</dbReference>
<evidence type="ECO:0000256" key="5">
    <source>
        <dbReference type="ARBA" id="ARBA00022833"/>
    </source>
</evidence>
<dbReference type="InterPro" id="IPR049636">
    <property type="entry name" value="HNF4-like_DBD"/>
</dbReference>
<evidence type="ECO:0000256" key="12">
    <source>
        <dbReference type="SAM" id="MobiDB-lite"/>
    </source>
</evidence>
<dbReference type="PROSITE" id="PS51030">
    <property type="entry name" value="NUCLEAR_REC_DBD_2"/>
    <property type="match status" value="1"/>
</dbReference>
<dbReference type="PRINTS" id="PR00047">
    <property type="entry name" value="STROIDFINGER"/>
</dbReference>
<keyword evidence="5 11" id="KW-0862">Zinc</keyword>
<dbReference type="SUPFAM" id="SSF57716">
    <property type="entry name" value="Glucocorticoid receptor-like (DNA-binding domain)"/>
    <property type="match status" value="1"/>
</dbReference>
<feature type="domain" description="Nuclear receptor" evidence="13">
    <location>
        <begin position="91"/>
        <end position="166"/>
    </location>
</feature>
<evidence type="ECO:0000256" key="3">
    <source>
        <dbReference type="ARBA" id="ARBA00022723"/>
    </source>
</evidence>
<dbReference type="Pfam" id="PF00105">
    <property type="entry name" value="zf-C4"/>
    <property type="match status" value="1"/>
</dbReference>
<keyword evidence="6 11" id="KW-0805">Transcription regulation</keyword>
<evidence type="ECO:0000256" key="7">
    <source>
        <dbReference type="ARBA" id="ARBA00023125"/>
    </source>
</evidence>
<evidence type="ECO:0000259" key="14">
    <source>
        <dbReference type="PROSITE" id="PS51843"/>
    </source>
</evidence>
<dbReference type="InterPro" id="IPR052499">
    <property type="entry name" value="C.elegans_NHRs"/>
</dbReference>
<dbReference type="OMA" id="CAIAKEH"/>
<dbReference type="GO" id="GO:0005634">
    <property type="term" value="C:nucleus"/>
    <property type="evidence" value="ECO:0007669"/>
    <property type="project" value="UniProtKB-SubCell"/>
</dbReference>
<dbReference type="FunFam" id="3.30.50.10:FF:000030">
    <property type="entry name" value="Nuclear Hormone Receptor family"/>
    <property type="match status" value="1"/>
</dbReference>